<dbReference type="EMBL" id="JALJOU010000028">
    <property type="protein sequence ID" value="KAK9835413.1"/>
    <property type="molecule type" value="Genomic_DNA"/>
</dbReference>
<evidence type="ECO:0000256" key="3">
    <source>
        <dbReference type="ARBA" id="ARBA00010793"/>
    </source>
</evidence>
<keyword evidence="4" id="KW-0150">Chloroplast</keyword>
<accession>A0AAW1RP59</accession>
<evidence type="ECO:0000256" key="9">
    <source>
        <dbReference type="ARBA" id="ARBA00023136"/>
    </source>
</evidence>
<evidence type="ECO:0000256" key="7">
    <source>
        <dbReference type="ARBA" id="ARBA00022946"/>
    </source>
</evidence>
<evidence type="ECO:0000256" key="2">
    <source>
        <dbReference type="ARBA" id="ARBA00004229"/>
    </source>
</evidence>
<dbReference type="PANTHER" id="PTHR31620:SF15">
    <property type="entry name" value="PROTEIN RETICULATA-RELATED 2, CHLOROPLASTIC-RELATED"/>
    <property type="match status" value="1"/>
</dbReference>
<feature type="transmembrane region" description="Helical" evidence="10">
    <location>
        <begin position="160"/>
        <end position="180"/>
    </location>
</feature>
<keyword evidence="7" id="KW-0809">Transit peptide</keyword>
<dbReference type="AlphaFoldDB" id="A0AAW1RP59"/>
<keyword evidence="8 10" id="KW-1133">Transmembrane helix</keyword>
<evidence type="ECO:0000256" key="4">
    <source>
        <dbReference type="ARBA" id="ARBA00022528"/>
    </source>
</evidence>
<dbReference type="Pfam" id="PF11891">
    <property type="entry name" value="RETICULATA-like"/>
    <property type="match status" value="2"/>
</dbReference>
<evidence type="ECO:0000256" key="10">
    <source>
        <dbReference type="SAM" id="Phobius"/>
    </source>
</evidence>
<comment type="caution">
    <text evidence="11">The sequence shown here is derived from an EMBL/GenBank/DDBJ whole genome shotgun (WGS) entry which is preliminary data.</text>
</comment>
<comment type="similarity">
    <text evidence="3">Belongs to the RETICULATA family.</text>
</comment>
<evidence type="ECO:0000313" key="12">
    <source>
        <dbReference type="Proteomes" id="UP001445335"/>
    </source>
</evidence>
<reference evidence="11 12" key="1">
    <citation type="journal article" date="2024" name="Nat. Commun.">
        <title>Phylogenomics reveals the evolutionary origins of lichenization in chlorophyte algae.</title>
        <authorList>
            <person name="Puginier C."/>
            <person name="Libourel C."/>
            <person name="Otte J."/>
            <person name="Skaloud P."/>
            <person name="Haon M."/>
            <person name="Grisel S."/>
            <person name="Petersen M."/>
            <person name="Berrin J.G."/>
            <person name="Delaux P.M."/>
            <person name="Dal Grande F."/>
            <person name="Keller J."/>
        </authorList>
    </citation>
    <scope>NUCLEOTIDE SEQUENCE [LARGE SCALE GENOMIC DNA]</scope>
    <source>
        <strain evidence="11 12">SAG 245.80</strain>
    </source>
</reference>
<dbReference type="GO" id="GO:0016020">
    <property type="term" value="C:membrane"/>
    <property type="evidence" value="ECO:0007669"/>
    <property type="project" value="UniProtKB-SubCell"/>
</dbReference>
<keyword evidence="9 10" id="KW-0472">Membrane</keyword>
<name>A0AAW1RP59_9CHLO</name>
<dbReference type="Proteomes" id="UP001445335">
    <property type="component" value="Unassembled WGS sequence"/>
</dbReference>
<evidence type="ECO:0000256" key="8">
    <source>
        <dbReference type="ARBA" id="ARBA00022989"/>
    </source>
</evidence>
<gene>
    <name evidence="11" type="ORF">WJX81_007941</name>
</gene>
<keyword evidence="6 10" id="KW-0812">Transmembrane</keyword>
<dbReference type="InterPro" id="IPR021825">
    <property type="entry name" value="RETICULATA-related"/>
</dbReference>
<evidence type="ECO:0000256" key="5">
    <source>
        <dbReference type="ARBA" id="ARBA00022640"/>
    </source>
</evidence>
<keyword evidence="12" id="KW-1185">Reference proteome</keyword>
<sequence>MQKVGVGPSELPKDLQEALARGALSGADVLLWLRVRAMPVVGWVCQHWPAFRDRVMGNPRFLRVLAVEEVLGCTAKTIAEVQTRGAKVWEELDFLASDLSLEIIGDFAVVWLLSPRRNFQPLPTRRLPMALAALPAHCLQVETFSVGQRVATVALRGSQFFAVGFLSSLLGHGLTVYLVHAKRDRRDAMREEARAEVRAGHGGAAARAAASAEFGEDAALAPVLDNSLGWGAFMATSANVRYQLVNAFEERFLERALSGRAARLAATCVLRFSNTYLGSAMWVACARVAGLQ</sequence>
<keyword evidence="5" id="KW-0934">Plastid</keyword>
<organism evidence="11 12">
    <name type="scientific">Elliptochloris bilobata</name>
    <dbReference type="NCBI Taxonomy" id="381761"/>
    <lineage>
        <taxon>Eukaryota</taxon>
        <taxon>Viridiplantae</taxon>
        <taxon>Chlorophyta</taxon>
        <taxon>core chlorophytes</taxon>
        <taxon>Trebouxiophyceae</taxon>
        <taxon>Trebouxiophyceae incertae sedis</taxon>
        <taxon>Elliptochloris clade</taxon>
        <taxon>Elliptochloris</taxon>
    </lineage>
</organism>
<dbReference type="PANTHER" id="PTHR31620">
    <property type="entry name" value="PROTEIN RETICULATA-RELATED 2, CHLOROPLASTIC-RELATED"/>
    <property type="match status" value="1"/>
</dbReference>
<evidence type="ECO:0000313" key="11">
    <source>
        <dbReference type="EMBL" id="KAK9835413.1"/>
    </source>
</evidence>
<evidence type="ECO:0000256" key="1">
    <source>
        <dbReference type="ARBA" id="ARBA00004141"/>
    </source>
</evidence>
<dbReference type="GO" id="GO:0009507">
    <property type="term" value="C:chloroplast"/>
    <property type="evidence" value="ECO:0007669"/>
    <property type="project" value="UniProtKB-SubCell"/>
</dbReference>
<evidence type="ECO:0000256" key="6">
    <source>
        <dbReference type="ARBA" id="ARBA00022692"/>
    </source>
</evidence>
<protein>
    <submittedName>
        <fullName evidence="11">Uncharacterized protein</fullName>
    </submittedName>
</protein>
<proteinExistence type="inferred from homology"/>
<comment type="subcellular location">
    <subcellularLocation>
        <location evidence="1">Membrane</location>
        <topology evidence="1">Multi-pass membrane protein</topology>
    </subcellularLocation>
    <subcellularLocation>
        <location evidence="2">Plastid</location>
        <location evidence="2">Chloroplast</location>
    </subcellularLocation>
</comment>